<dbReference type="AlphaFoldDB" id="A0A9W8S0L0"/>
<dbReference type="Proteomes" id="UP001152049">
    <property type="component" value="Unassembled WGS sequence"/>
</dbReference>
<name>A0A9W8S0L0_9HYPO</name>
<comment type="similarity">
    <text evidence="1">Belongs to the tpcK family.</text>
</comment>
<dbReference type="Pfam" id="PF07110">
    <property type="entry name" value="EthD"/>
    <property type="match status" value="1"/>
</dbReference>
<accession>A0A9W8S0L0</accession>
<evidence type="ECO:0000256" key="1">
    <source>
        <dbReference type="ARBA" id="ARBA00005986"/>
    </source>
</evidence>
<dbReference type="EMBL" id="JAOQAZ010000015">
    <property type="protein sequence ID" value="KAJ4258885.1"/>
    <property type="molecule type" value="Genomic_DNA"/>
</dbReference>
<feature type="domain" description="EthD" evidence="2">
    <location>
        <begin position="13"/>
        <end position="112"/>
    </location>
</feature>
<dbReference type="SUPFAM" id="SSF54909">
    <property type="entry name" value="Dimeric alpha+beta barrel"/>
    <property type="match status" value="1"/>
</dbReference>
<proteinExistence type="inferred from homology"/>
<gene>
    <name evidence="3" type="ORF">NW762_007972</name>
</gene>
<reference evidence="3" key="1">
    <citation type="submission" date="2022-09" db="EMBL/GenBank/DDBJ databases">
        <title>Fusarium specimens isolated from Avocado Roots.</title>
        <authorList>
            <person name="Stajich J."/>
            <person name="Roper C."/>
            <person name="Heimlech-Rivalta G."/>
        </authorList>
    </citation>
    <scope>NUCLEOTIDE SEQUENCE</scope>
    <source>
        <strain evidence="3">CF00136</strain>
    </source>
</reference>
<comment type="caution">
    <text evidence="3">The sequence shown here is derived from an EMBL/GenBank/DDBJ whole genome shotgun (WGS) entry which is preliminary data.</text>
</comment>
<dbReference type="GO" id="GO:0016491">
    <property type="term" value="F:oxidoreductase activity"/>
    <property type="evidence" value="ECO:0007669"/>
    <property type="project" value="InterPro"/>
</dbReference>
<dbReference type="Gene3D" id="3.30.70.100">
    <property type="match status" value="1"/>
</dbReference>
<evidence type="ECO:0000313" key="4">
    <source>
        <dbReference type="Proteomes" id="UP001152049"/>
    </source>
</evidence>
<protein>
    <recommendedName>
        <fullName evidence="2">EthD domain-containing protein</fullName>
    </recommendedName>
</protein>
<keyword evidence="4" id="KW-1185">Reference proteome</keyword>
<evidence type="ECO:0000313" key="3">
    <source>
        <dbReference type="EMBL" id="KAJ4258885.1"/>
    </source>
</evidence>
<dbReference type="OrthoDB" id="2519291at2759"/>
<sequence>MTFHVLMLVYRNPALTPSQFKDHYENTHIPLMKSLTGNFFPISHTRRYIQRAGGDEAHAASVLGGSQNDFDFDCFSELKFENEDGFKTMSALLAGPELSPQVGEDCAAFMDAAKTKVVVLGEVVESRRD</sequence>
<dbReference type="InterPro" id="IPR009799">
    <property type="entry name" value="EthD_dom"/>
</dbReference>
<dbReference type="InterPro" id="IPR011008">
    <property type="entry name" value="Dimeric_a/b-barrel"/>
</dbReference>
<organism evidence="3 4">
    <name type="scientific">Fusarium torreyae</name>
    <dbReference type="NCBI Taxonomy" id="1237075"/>
    <lineage>
        <taxon>Eukaryota</taxon>
        <taxon>Fungi</taxon>
        <taxon>Dikarya</taxon>
        <taxon>Ascomycota</taxon>
        <taxon>Pezizomycotina</taxon>
        <taxon>Sordariomycetes</taxon>
        <taxon>Hypocreomycetidae</taxon>
        <taxon>Hypocreales</taxon>
        <taxon>Nectriaceae</taxon>
        <taxon>Fusarium</taxon>
    </lineage>
</organism>
<evidence type="ECO:0000259" key="2">
    <source>
        <dbReference type="Pfam" id="PF07110"/>
    </source>
</evidence>